<feature type="region of interest" description="Disordered" evidence="4">
    <location>
        <begin position="343"/>
        <end position="362"/>
    </location>
</feature>
<comment type="subcellular location">
    <subcellularLocation>
        <location evidence="2">Endoplasmic reticulum membrane</location>
        <topology evidence="2">Multi-pass membrane protein</topology>
    </subcellularLocation>
</comment>
<comment type="similarity">
    <text evidence="1 2">Belongs to the lunapark family.</text>
</comment>
<feature type="transmembrane region" description="Helical" evidence="2">
    <location>
        <begin position="76"/>
        <end position="98"/>
    </location>
</feature>
<dbReference type="PANTHER" id="PTHR22166">
    <property type="entry name" value="ENDOPLASMIC RETICULUM JUNCTION FORMATION PROTEIN LUNAPARK"/>
    <property type="match status" value="1"/>
</dbReference>
<accession>A0A069DSM8</accession>
<dbReference type="GO" id="GO:0008270">
    <property type="term" value="F:zinc ion binding"/>
    <property type="evidence" value="ECO:0007669"/>
    <property type="project" value="UniProtKB-KW"/>
</dbReference>
<keyword evidence="2" id="KW-0479">Metal-binding</keyword>
<feature type="domain" description="Lunapark zinc ribbon" evidence="5">
    <location>
        <begin position="223"/>
        <end position="271"/>
    </location>
</feature>
<keyword evidence="2" id="KW-0472">Membrane</keyword>
<evidence type="ECO:0000256" key="2">
    <source>
        <dbReference type="RuleBase" id="RU367073"/>
    </source>
</evidence>
<dbReference type="InterPro" id="IPR040115">
    <property type="entry name" value="Lnp"/>
</dbReference>
<dbReference type="AlphaFoldDB" id="A0A069DSM8"/>
<comment type="domain">
    <text evidence="2">The C4-type zinc finger motif is necessary both for its ER three-way tubular junction localization and formation.</text>
</comment>
<evidence type="ECO:0000256" key="1">
    <source>
        <dbReference type="ARBA" id="ARBA00009940"/>
    </source>
</evidence>
<dbReference type="Pfam" id="PF10058">
    <property type="entry name" value="Zn_ribbon_10"/>
    <property type="match status" value="1"/>
</dbReference>
<keyword evidence="2" id="KW-0862">Zinc</keyword>
<feature type="coiled-coil region" evidence="3">
    <location>
        <begin position="11"/>
        <end position="38"/>
    </location>
</feature>
<proteinExistence type="evidence at transcript level"/>
<evidence type="ECO:0000256" key="3">
    <source>
        <dbReference type="SAM" id="Coils"/>
    </source>
</evidence>
<keyword evidence="2" id="KW-1133">Transmembrane helix</keyword>
<name>A0A069DSM8_9HEMI</name>
<keyword evidence="2" id="KW-0256">Endoplasmic reticulum</keyword>
<evidence type="ECO:0000259" key="5">
    <source>
        <dbReference type="Pfam" id="PF10058"/>
    </source>
</evidence>
<dbReference type="PANTHER" id="PTHR22166:SF12">
    <property type="entry name" value="ENDOPLASMIC RETICULUM JUNCTION FORMATION PROTEIN LUNAPARK"/>
    <property type="match status" value="1"/>
</dbReference>
<keyword evidence="3" id="KW-0175">Coiled coil</keyword>
<dbReference type="GO" id="GO:1903373">
    <property type="term" value="P:positive regulation of endoplasmic reticulum tubular network organization"/>
    <property type="evidence" value="ECO:0007669"/>
    <property type="project" value="UniProtKB-UniRule"/>
</dbReference>
<keyword evidence="2" id="KW-0812">Transmembrane</keyword>
<sequence length="386" mass="43914">MGIILSRYRKKKNAEELLEDIEKEIDDIESNKQYAVQREKYIVWRLILYSSLVYITTAVLFYIYFFPASLRDQMFYMIPLLTFPVIIFFVKRFITWIYTRKISKNKTRLIQLKTRKKQILDDVMNTETYKIAKQILDKYAPEQVKKPTMPAPSNMNRGITGTPAGKPLVGVGSVALLTSSGPQPRMRVNTPIGPNVTPIGPCSPIYQQHKLIRPILSRDRTYIDRLIDVILGDGPNNRYALICKNCSCHNGMALKEEFEYLAFRCVYCGFPNPSLKPRIKRPLQLDYTTSDEHGDSAHIKALTDLNLSTESTQSGEENDQSGGVIITEVSDFSQTEIIEGITQRKTTSTSDAEEVKDSATNTTTATITEEIDIKEVEIVEETKKSQ</sequence>
<dbReference type="InterPro" id="IPR019273">
    <property type="entry name" value="Lunapark_Znf"/>
</dbReference>
<evidence type="ECO:0000256" key="4">
    <source>
        <dbReference type="SAM" id="MobiDB-lite"/>
    </source>
</evidence>
<dbReference type="GO" id="GO:0071788">
    <property type="term" value="P:endoplasmic reticulum tubular network maintenance"/>
    <property type="evidence" value="ECO:0007669"/>
    <property type="project" value="UniProtKB-UniRule"/>
</dbReference>
<keyword evidence="2" id="KW-0863">Zinc-finger</keyword>
<evidence type="ECO:0000313" key="6">
    <source>
        <dbReference type="EMBL" id="JAC87098.1"/>
    </source>
</evidence>
<feature type="transmembrane region" description="Helical" evidence="2">
    <location>
        <begin position="42"/>
        <end position="64"/>
    </location>
</feature>
<organism evidence="6">
    <name type="scientific">Panstrongylus megistus</name>
    <dbReference type="NCBI Taxonomy" id="65343"/>
    <lineage>
        <taxon>Eukaryota</taxon>
        <taxon>Metazoa</taxon>
        <taxon>Ecdysozoa</taxon>
        <taxon>Arthropoda</taxon>
        <taxon>Hexapoda</taxon>
        <taxon>Insecta</taxon>
        <taxon>Pterygota</taxon>
        <taxon>Neoptera</taxon>
        <taxon>Paraneoptera</taxon>
        <taxon>Hemiptera</taxon>
        <taxon>Heteroptera</taxon>
        <taxon>Panheteroptera</taxon>
        <taxon>Cimicomorpha</taxon>
        <taxon>Reduviidae</taxon>
        <taxon>Triatominae</taxon>
        <taxon>Panstrongylus</taxon>
    </lineage>
</organism>
<reference evidence="6" key="1">
    <citation type="journal article" date="2015" name="J. Med. Entomol.">
        <title>A Deep Insight Into the Sialotranscriptome of the Chagas Disease Vector, Panstrongylus megistus (Hemiptera: Heteroptera).</title>
        <authorList>
            <person name="Ribeiro J.M."/>
            <person name="Schwarz A."/>
            <person name="Francischetti I.M."/>
        </authorList>
    </citation>
    <scope>NUCLEOTIDE SEQUENCE</scope>
    <source>
        <tissue evidence="6">Salivary glands</tissue>
    </source>
</reference>
<comment type="function">
    <text evidence="2">Plays a role in determining ER morphology.</text>
</comment>
<dbReference type="EMBL" id="GBGD01001791">
    <property type="protein sequence ID" value="JAC87098.1"/>
    <property type="molecule type" value="mRNA"/>
</dbReference>
<dbReference type="GO" id="GO:0098826">
    <property type="term" value="C:endoplasmic reticulum tubular network membrane"/>
    <property type="evidence" value="ECO:0007669"/>
    <property type="project" value="UniProtKB-UniRule"/>
</dbReference>
<protein>
    <recommendedName>
        <fullName evidence="2">Endoplasmic reticulum junction formation protein lunapark</fullName>
    </recommendedName>
</protein>